<evidence type="ECO:0000259" key="21">
    <source>
        <dbReference type="PROSITE" id="PS50835"/>
    </source>
</evidence>
<keyword evidence="6" id="KW-0677">Repeat</keyword>
<feature type="domain" description="Fibronectin type-III" evidence="22">
    <location>
        <begin position="1070"/>
        <end position="1172"/>
    </location>
</feature>
<evidence type="ECO:0000256" key="16">
    <source>
        <dbReference type="SAM" id="MobiDB-lite"/>
    </source>
</evidence>
<evidence type="ECO:0000256" key="2">
    <source>
        <dbReference type="ARBA" id="ARBA00010504"/>
    </source>
</evidence>
<feature type="domain" description="Tyrosine specific protein phosphatases" evidence="20">
    <location>
        <begin position="1707"/>
        <end position="1778"/>
    </location>
</feature>
<keyword evidence="7" id="KW-0378">Hydrolase</keyword>
<dbReference type="PROSITE" id="PS50853">
    <property type="entry name" value="FN3"/>
    <property type="match status" value="9"/>
</dbReference>
<proteinExistence type="inferred from homology"/>
<dbReference type="SUPFAM" id="SSF52799">
    <property type="entry name" value="(Phosphotyrosine protein) phosphatases II"/>
    <property type="match status" value="3"/>
</dbReference>
<dbReference type="InterPro" id="IPR003595">
    <property type="entry name" value="Tyr_Pase_cat"/>
</dbReference>
<dbReference type="Proteomes" id="UP000807504">
    <property type="component" value="Unassembled WGS sequence"/>
</dbReference>
<evidence type="ECO:0000259" key="22">
    <source>
        <dbReference type="PROSITE" id="PS50853"/>
    </source>
</evidence>
<dbReference type="Pfam" id="PF13927">
    <property type="entry name" value="Ig_3"/>
    <property type="match status" value="1"/>
</dbReference>
<reference evidence="23" key="2">
    <citation type="submission" date="2020-06" db="EMBL/GenBank/DDBJ databases">
        <authorList>
            <person name="Sheffer M."/>
        </authorList>
    </citation>
    <scope>NUCLEOTIDE SEQUENCE</scope>
</reference>
<reference evidence="23" key="1">
    <citation type="journal article" date="2020" name="bioRxiv">
        <title>Chromosome-level reference genome of the European wasp spider Argiope bruennichi: a resource for studies on range expansion and evolutionary adaptation.</title>
        <authorList>
            <person name="Sheffer M.M."/>
            <person name="Hoppe A."/>
            <person name="Krehenwinkel H."/>
            <person name="Uhl G."/>
            <person name="Kuss A.W."/>
            <person name="Jensen L."/>
            <person name="Jensen C."/>
            <person name="Gillespie R.G."/>
            <person name="Hoff K.J."/>
            <person name="Prost S."/>
        </authorList>
    </citation>
    <scope>NUCLEOTIDE SEQUENCE</scope>
</reference>
<dbReference type="FunFam" id="2.60.40.10:FF:000036">
    <property type="entry name" value="receptor-type tyrosine-protein phosphatase delta isoform X1"/>
    <property type="match status" value="1"/>
</dbReference>
<dbReference type="FunFam" id="2.60.40.10:FF:001015">
    <property type="entry name" value="tyrosine-protein phosphatase Lar isoform X4"/>
    <property type="match status" value="1"/>
</dbReference>
<dbReference type="SMART" id="SM00408">
    <property type="entry name" value="IGc2"/>
    <property type="match status" value="2"/>
</dbReference>
<feature type="domain" description="Fibronectin type-III" evidence="22">
    <location>
        <begin position="285"/>
        <end position="376"/>
    </location>
</feature>
<comment type="catalytic activity">
    <reaction evidence="15">
        <text>O-phospho-L-tyrosyl-[protein] + H2O = L-tyrosyl-[protein] + phosphate</text>
        <dbReference type="Rhea" id="RHEA:10684"/>
        <dbReference type="Rhea" id="RHEA-COMP:10136"/>
        <dbReference type="Rhea" id="RHEA-COMP:20101"/>
        <dbReference type="ChEBI" id="CHEBI:15377"/>
        <dbReference type="ChEBI" id="CHEBI:43474"/>
        <dbReference type="ChEBI" id="CHEBI:46858"/>
        <dbReference type="ChEBI" id="CHEBI:61978"/>
        <dbReference type="EC" id="3.1.3.48"/>
    </reaction>
</comment>
<dbReference type="InterPro" id="IPR013098">
    <property type="entry name" value="Ig_I-set"/>
</dbReference>
<feature type="region of interest" description="Disordered" evidence="16">
    <location>
        <begin position="1394"/>
        <end position="1415"/>
    </location>
</feature>
<evidence type="ECO:0000256" key="6">
    <source>
        <dbReference type="ARBA" id="ARBA00022737"/>
    </source>
</evidence>
<feature type="domain" description="Tyrosine-protein phosphatase" evidence="19">
    <location>
        <begin position="1441"/>
        <end position="1787"/>
    </location>
</feature>
<dbReference type="CDD" id="cd00063">
    <property type="entry name" value="FN3"/>
    <property type="match status" value="9"/>
</dbReference>
<feature type="domain" description="Fibronectin type-III" evidence="22">
    <location>
        <begin position="381"/>
        <end position="475"/>
    </location>
</feature>
<dbReference type="FunFam" id="2.60.40.10:FF:000082">
    <property type="entry name" value="receptor-type tyrosine-protein phosphatase delta isoform X2"/>
    <property type="match status" value="1"/>
</dbReference>
<dbReference type="GO" id="GO:0048666">
    <property type="term" value="P:neuron development"/>
    <property type="evidence" value="ECO:0007669"/>
    <property type="project" value="UniProtKB-ARBA"/>
</dbReference>
<dbReference type="PROSITE" id="PS00383">
    <property type="entry name" value="TYR_PHOSPHATASE_1"/>
    <property type="match status" value="2"/>
</dbReference>
<evidence type="ECO:0000256" key="12">
    <source>
        <dbReference type="ARBA" id="ARBA00023170"/>
    </source>
</evidence>
<dbReference type="FunFam" id="2.60.40.10:FF:000023">
    <property type="entry name" value="receptor-type tyrosine-protein phosphatase delta isoform X2"/>
    <property type="match status" value="1"/>
</dbReference>
<dbReference type="PRINTS" id="PR00014">
    <property type="entry name" value="FNTYPEIII"/>
</dbReference>
<evidence type="ECO:0000259" key="19">
    <source>
        <dbReference type="PROSITE" id="PS50055"/>
    </source>
</evidence>
<feature type="transmembrane region" description="Helical" evidence="17">
    <location>
        <begin position="1341"/>
        <end position="1365"/>
    </location>
</feature>
<evidence type="ECO:0000313" key="23">
    <source>
        <dbReference type="EMBL" id="KAF8795430.1"/>
    </source>
</evidence>
<keyword evidence="11" id="KW-1015">Disulfide bond</keyword>
<feature type="domain" description="Fibronectin type-III" evidence="22">
    <location>
        <begin position="879"/>
        <end position="971"/>
    </location>
</feature>
<evidence type="ECO:0000256" key="8">
    <source>
        <dbReference type="ARBA" id="ARBA00022912"/>
    </source>
</evidence>
<feature type="domain" description="Fibronectin type-III" evidence="22">
    <location>
        <begin position="782"/>
        <end position="874"/>
    </location>
</feature>
<dbReference type="SMART" id="SM00060">
    <property type="entry name" value="FN3"/>
    <property type="match status" value="9"/>
</dbReference>
<dbReference type="PROSITE" id="PS50835">
    <property type="entry name" value="IG_LIKE"/>
    <property type="match status" value="3"/>
</dbReference>
<feature type="signal peptide" evidence="18">
    <location>
        <begin position="1"/>
        <end position="30"/>
    </location>
</feature>
<dbReference type="Pfam" id="PF00041">
    <property type="entry name" value="fn3"/>
    <property type="match status" value="9"/>
</dbReference>
<dbReference type="FunFam" id="2.60.40.10:FF:000028">
    <property type="entry name" value="Neuronal cell adhesion molecule"/>
    <property type="match status" value="3"/>
</dbReference>
<dbReference type="FunFam" id="2.60.40.10:FF:000027">
    <property type="entry name" value="receptor-type tyrosine-protein phosphatase delta isoform X1"/>
    <property type="match status" value="1"/>
</dbReference>
<feature type="chain" id="PRO_5035824725" description="protein-tyrosine-phosphatase" evidence="18">
    <location>
        <begin position="31"/>
        <end position="2068"/>
    </location>
</feature>
<dbReference type="InterPro" id="IPR029021">
    <property type="entry name" value="Prot-tyrosine_phosphatase-like"/>
</dbReference>
<comment type="similarity">
    <text evidence="2">Belongs to the protein-tyrosine phosphatase family. Receptor class 2A subfamily.</text>
</comment>
<feature type="domain" description="Tyrosine-protein phosphatase" evidence="19">
    <location>
        <begin position="1819"/>
        <end position="2059"/>
    </location>
</feature>
<evidence type="ECO:0000256" key="15">
    <source>
        <dbReference type="ARBA" id="ARBA00051722"/>
    </source>
</evidence>
<dbReference type="GO" id="GO:0016020">
    <property type="term" value="C:membrane"/>
    <property type="evidence" value="ECO:0007669"/>
    <property type="project" value="UniProtKB-SubCell"/>
</dbReference>
<dbReference type="FunFam" id="3.90.190.10:FF:000249">
    <property type="entry name" value="Predicted protein"/>
    <property type="match status" value="1"/>
</dbReference>
<gene>
    <name evidence="23" type="ORF">HNY73_003278</name>
</gene>
<keyword evidence="12" id="KW-0675">Receptor</keyword>
<feature type="domain" description="Fibronectin type-III" evidence="22">
    <location>
        <begin position="975"/>
        <end position="1069"/>
    </location>
</feature>
<evidence type="ECO:0000256" key="18">
    <source>
        <dbReference type="SAM" id="SignalP"/>
    </source>
</evidence>
<dbReference type="SUPFAM" id="SSF49265">
    <property type="entry name" value="Fibronectin type III"/>
    <property type="match status" value="5"/>
</dbReference>
<dbReference type="CDD" id="cd14553">
    <property type="entry name" value="R-PTPc-LAR-1"/>
    <property type="match status" value="1"/>
</dbReference>
<dbReference type="Pfam" id="PF07679">
    <property type="entry name" value="I-set"/>
    <property type="match status" value="1"/>
</dbReference>
<dbReference type="InterPro" id="IPR013783">
    <property type="entry name" value="Ig-like_fold"/>
</dbReference>
<evidence type="ECO:0000256" key="17">
    <source>
        <dbReference type="SAM" id="Phobius"/>
    </source>
</evidence>
<keyword evidence="8" id="KW-0904">Protein phosphatase</keyword>
<dbReference type="InterPro" id="IPR000242">
    <property type="entry name" value="PTP_cat"/>
</dbReference>
<feature type="domain" description="Ig-like" evidence="21">
    <location>
        <begin position="193"/>
        <end position="278"/>
    </location>
</feature>
<evidence type="ECO:0000256" key="9">
    <source>
        <dbReference type="ARBA" id="ARBA00022989"/>
    </source>
</evidence>
<feature type="domain" description="Fibronectin type-III" evidence="22">
    <location>
        <begin position="479"/>
        <end position="570"/>
    </location>
</feature>
<dbReference type="GO" id="GO:0009653">
    <property type="term" value="P:anatomical structure morphogenesis"/>
    <property type="evidence" value="ECO:0007669"/>
    <property type="project" value="UniProtKB-ARBA"/>
</dbReference>
<accession>A0A8T0G0E9</accession>
<comment type="subcellular location">
    <subcellularLocation>
        <location evidence="1">Membrane</location>
        <topology evidence="1">Single-pass type I membrane protein</topology>
    </subcellularLocation>
</comment>
<dbReference type="EMBL" id="JABXBU010000002">
    <property type="protein sequence ID" value="KAF8795430.1"/>
    <property type="molecule type" value="Genomic_DNA"/>
</dbReference>
<dbReference type="SMART" id="SM00194">
    <property type="entry name" value="PTPc"/>
    <property type="match status" value="2"/>
</dbReference>
<keyword evidence="9 17" id="KW-1133">Transmembrane helix</keyword>
<keyword evidence="10 17" id="KW-0472">Membrane</keyword>
<keyword evidence="13" id="KW-0325">Glycoprotein</keyword>
<dbReference type="Gene3D" id="3.90.190.10">
    <property type="entry name" value="Protein tyrosine phosphatase superfamily"/>
    <property type="match status" value="3"/>
</dbReference>
<protein>
    <recommendedName>
        <fullName evidence="3">protein-tyrosine-phosphatase</fullName>
        <ecNumber evidence="3">3.1.3.48</ecNumber>
    </recommendedName>
</protein>
<dbReference type="SMART" id="SM00404">
    <property type="entry name" value="PTPc_motif"/>
    <property type="match status" value="2"/>
</dbReference>
<evidence type="ECO:0000256" key="11">
    <source>
        <dbReference type="ARBA" id="ARBA00023157"/>
    </source>
</evidence>
<dbReference type="PANTHER" id="PTHR46957">
    <property type="entry name" value="CYTOKINE RECEPTOR"/>
    <property type="match status" value="1"/>
</dbReference>
<evidence type="ECO:0000256" key="3">
    <source>
        <dbReference type="ARBA" id="ARBA00013064"/>
    </source>
</evidence>
<name>A0A8T0G0E9_ARGBR</name>
<evidence type="ECO:0000256" key="10">
    <source>
        <dbReference type="ARBA" id="ARBA00023136"/>
    </source>
</evidence>
<sequence>MNPLVFKMSFYRLSVIFFLLVSECFHICISDDPPRIETAPRNQTVLNNGVASFVCAAVGNPKPQIEWRKNGKRVTTQRYTVQEMPNGSVLRIDPVKAGRDDATYECMAENGVGEPVRALATLTVLAEDQIPPGFPQFTMQPQIQGVEMGRNALLPCRAEGTPQPTIRWLKSYIPVDMSDPRYSLVQGFRRVPPYFSIPPEELYEVMPGSNLNITCVAVGSPMPYVKWKKGLMDITSEHDMPIGKNVLQLVDVRESANYTCVAASKLGSIEAVAQVVVQGRALPRPPTRVQISDVTASSVRIAWSYDIGSENIIYYVIQYKPRQTNQDYSEISGINTMFYTIRDLTPYTEYEFYVIAVNAIGRGSPSAPAVITTGETEPGSAPRNVQATPLSTSTVVVQWDPPKEPNGQVTGYKVYYTLNPHSPTQTWMSQIVDNNQLTTISDLKTHAIYTMRVQAFTSRGPGPLSAPIQVKTQLGVPSQPTNLRATPASATTVQLSWTRPTHTGENIIGYELYWNDTFTQHEYHREIPDVESYTLGELYPDTLYFVWVAAKSKRGEGAATPPVHVRTEQYAPSSPPLEVTGVTLNSRSLRISWEPPPKNHWNGVLKFYKVLYLKADKPPVPASANTKIVDAKDTHVVLDKLNTWTEYRVWVLAGTEAGEGPLSEAIVLRTDEGVPGMPRDVEVRSLNSTTVNVRWKAPANRDRNGLIRGYQIHAQEMNREGDLVNEGMRYDVAEEEAEEYNVTGLQPATNYSIQVAAVTRKGDGARSRAVTVETQGGVPTRPEMTLQLTQEEPTPVVQVQWSRPAHIYGQLLSYRLRYGKVNGTDLEVMDINPLDHHTSVRNLDRGTKYEFRLSGRNALGWGQEFVTYLETPEGVPTAPPQNLTHNLQSPTTVVISWDPPVAQYRNGKILHYGVQFHKALESKAPERNTTASRLVFSALDENTEYVYRVRAYTAKGPGPWSSPATVHTPGDVPTAPTNVQAMATSETTVLVWWDQVPYFLDILGYKVLYTLTTVEDLEEWHEKEVPLTWSAELTGLDTHAMYAIRVAAATRQGLGRLSELITVRVTPTDVPTLLRAQEVTTHSMLLTWKAPSKLDPIKYKISYSAHKEFYDSHGLLQELPIPPQDEIVDAMTTELRVDNLMPFTSYQVNITAIPHDETFRPPAKITVTTAMAAPKPMVKPDSFGVHNNMEITVVLPQASEEYGPISHYFLVVVPEQFATKEPDDFTIEELTATKPDQTGPFIAAKFLRRTMPENFSLGDGKMYMGFVNRHLLHGVRYKVFVRAVVDTPHKSLYTSSPFSDSLSLDMAAAPGHPVLVGSGGIWDKTDRPDISEIDGSSEEAGVIWIVAPVLLLLIIITFIVVLVLLRRCIGAVTADISKCHGFNINSKIIEKSGGRQLATKPDGLKHHDETPDEVADADREMVAPPYWTLSKRLKAQRYNVIFKEYESIEPGQQFTWENSNLEINKPKNRYANVIAYDHSRVVLQPLDGIPGSDYINANYCDGVDGRDTCGPETTMKLLMNVADREMVAHPTDPVEIRRINYQTPAMINHPPIPVSELANHIERLKANDNVLFSQEYEGGIPGFDYINANYCDGYRKPKAYIATQGPLPETFCDFWRMVWEQRSATIVMMTKLEERTRIKCDQYWPSRGTETYGVMYVKYTEVSELASYCIRTFHLQRVGFPETREVRQFQFTAWPDHGVPEHPTAFLMFLRRVQAMNPMDAGPIVVHCSAGVGRTGCFIVIDSMLERLKHETTVDIYGHVTCLRAQRNYMVQTEDQYVFAHDSVLEAVVAGVTEVPARSLYTHINQLMQVIPGENTTGMELEFKKLSMLNNSKSVKFVSANLPVNKFKNRLMNILPYESTRVCLQPIRGVDGSDYINANYIDGYRYKNAYIATQGPLAETTEDFWRMLWEHNSNIVVMLTKLKELGREKCHQYWPNERSQREFKVTDARDGQSRTIRQFHFTDWPEQGVPKSGEGFIDFIGQVHKTKEQFGQEGPITVHCSAGVGRTGVFITLSIVLERMQYEGVVDIFQSIRILRTQRPGMVQTEDQYQFCYRAALEYLGSFDNYAN</sequence>
<feature type="domain" description="Fibronectin type-III" evidence="22">
    <location>
        <begin position="677"/>
        <end position="777"/>
    </location>
</feature>
<evidence type="ECO:0000259" key="20">
    <source>
        <dbReference type="PROSITE" id="PS50056"/>
    </source>
</evidence>
<keyword evidence="24" id="KW-1185">Reference proteome</keyword>
<evidence type="ECO:0000256" key="4">
    <source>
        <dbReference type="ARBA" id="ARBA00022692"/>
    </source>
</evidence>
<dbReference type="InterPro" id="IPR036179">
    <property type="entry name" value="Ig-like_dom_sf"/>
</dbReference>
<dbReference type="Pfam" id="PF00102">
    <property type="entry name" value="Y_phosphatase"/>
    <property type="match status" value="3"/>
</dbReference>
<evidence type="ECO:0000256" key="7">
    <source>
        <dbReference type="ARBA" id="ARBA00022801"/>
    </source>
</evidence>
<keyword evidence="4 17" id="KW-0812">Transmembrane</keyword>
<dbReference type="SUPFAM" id="SSF48726">
    <property type="entry name" value="Immunoglobulin"/>
    <property type="match status" value="3"/>
</dbReference>
<dbReference type="PANTHER" id="PTHR46957:SF6">
    <property type="entry name" value="PROTEIN-TYROSINE-PHOSPHATASE"/>
    <property type="match status" value="1"/>
</dbReference>
<evidence type="ECO:0000256" key="14">
    <source>
        <dbReference type="ARBA" id="ARBA00023319"/>
    </source>
</evidence>
<feature type="domain" description="Ig-like" evidence="21">
    <location>
        <begin position="135"/>
        <end position="171"/>
    </location>
</feature>
<dbReference type="Gene3D" id="2.60.40.10">
    <property type="entry name" value="Immunoglobulins"/>
    <property type="match status" value="12"/>
</dbReference>
<dbReference type="InterPro" id="IPR000387">
    <property type="entry name" value="Tyr_Pase_dom"/>
</dbReference>
<dbReference type="PROSITE" id="PS50055">
    <property type="entry name" value="TYR_PHOSPHATASE_PTP"/>
    <property type="match status" value="2"/>
</dbReference>
<evidence type="ECO:0000256" key="5">
    <source>
        <dbReference type="ARBA" id="ARBA00022729"/>
    </source>
</evidence>
<dbReference type="InterPro" id="IPR003961">
    <property type="entry name" value="FN3_dom"/>
</dbReference>
<dbReference type="PROSITE" id="PS50056">
    <property type="entry name" value="TYR_PHOSPHATASE_2"/>
    <property type="match status" value="2"/>
</dbReference>
<keyword evidence="14" id="KW-0393">Immunoglobulin domain</keyword>
<dbReference type="InterPro" id="IPR003598">
    <property type="entry name" value="Ig_sub2"/>
</dbReference>
<dbReference type="SMART" id="SM00409">
    <property type="entry name" value="IG"/>
    <property type="match status" value="2"/>
</dbReference>
<dbReference type="InterPro" id="IPR050713">
    <property type="entry name" value="RTP_Phos/Ushers"/>
</dbReference>
<feature type="domain" description="Tyrosine specific protein phosphatases" evidence="20">
    <location>
        <begin position="1977"/>
        <end position="2050"/>
    </location>
</feature>
<comment type="caution">
    <text evidence="23">The sequence shown here is derived from an EMBL/GenBank/DDBJ whole genome shotgun (WGS) entry which is preliminary data.</text>
</comment>
<dbReference type="PRINTS" id="PR00700">
    <property type="entry name" value="PRTYPHPHTASE"/>
</dbReference>
<dbReference type="InterPro" id="IPR016130">
    <property type="entry name" value="Tyr_Pase_AS"/>
</dbReference>
<evidence type="ECO:0000313" key="24">
    <source>
        <dbReference type="Proteomes" id="UP000807504"/>
    </source>
</evidence>
<dbReference type="FunFam" id="3.90.190.10:FF:000002">
    <property type="entry name" value="receptor-type tyrosine-protein phosphatase delta isoform X2"/>
    <property type="match status" value="1"/>
</dbReference>
<dbReference type="FunFam" id="2.60.40.10:FF:000010">
    <property type="entry name" value="receptor-type tyrosine-protein phosphatase delta isoform X1"/>
    <property type="match status" value="1"/>
</dbReference>
<dbReference type="EC" id="3.1.3.48" evidence="3"/>
<feature type="domain" description="Ig-like" evidence="21">
    <location>
        <begin position="34"/>
        <end position="123"/>
    </location>
</feature>
<dbReference type="InterPro" id="IPR003599">
    <property type="entry name" value="Ig_sub"/>
</dbReference>
<dbReference type="InterPro" id="IPR007110">
    <property type="entry name" value="Ig-like_dom"/>
</dbReference>
<organism evidence="23 24">
    <name type="scientific">Argiope bruennichi</name>
    <name type="common">Wasp spider</name>
    <name type="synonym">Aranea bruennichi</name>
    <dbReference type="NCBI Taxonomy" id="94029"/>
    <lineage>
        <taxon>Eukaryota</taxon>
        <taxon>Metazoa</taxon>
        <taxon>Ecdysozoa</taxon>
        <taxon>Arthropoda</taxon>
        <taxon>Chelicerata</taxon>
        <taxon>Arachnida</taxon>
        <taxon>Araneae</taxon>
        <taxon>Araneomorphae</taxon>
        <taxon>Entelegynae</taxon>
        <taxon>Araneoidea</taxon>
        <taxon>Araneidae</taxon>
        <taxon>Argiope</taxon>
    </lineage>
</organism>
<keyword evidence="5 18" id="KW-0732">Signal</keyword>
<dbReference type="GO" id="GO:0004725">
    <property type="term" value="F:protein tyrosine phosphatase activity"/>
    <property type="evidence" value="ECO:0007669"/>
    <property type="project" value="UniProtKB-EC"/>
</dbReference>
<feature type="domain" description="Fibronectin type-III" evidence="22">
    <location>
        <begin position="575"/>
        <end position="673"/>
    </location>
</feature>
<evidence type="ECO:0000256" key="1">
    <source>
        <dbReference type="ARBA" id="ARBA00004479"/>
    </source>
</evidence>
<evidence type="ECO:0000256" key="13">
    <source>
        <dbReference type="ARBA" id="ARBA00023180"/>
    </source>
</evidence>
<dbReference type="InterPro" id="IPR036116">
    <property type="entry name" value="FN3_sf"/>
</dbReference>